<evidence type="ECO:0000313" key="2">
    <source>
        <dbReference type="EMBL" id="GAH20864.1"/>
    </source>
</evidence>
<feature type="transmembrane region" description="Helical" evidence="1">
    <location>
        <begin position="12"/>
        <end position="30"/>
    </location>
</feature>
<evidence type="ECO:0000256" key="1">
    <source>
        <dbReference type="SAM" id="Phobius"/>
    </source>
</evidence>
<name>X1EUK7_9ZZZZ</name>
<comment type="caution">
    <text evidence="2">The sequence shown here is derived from an EMBL/GenBank/DDBJ whole genome shotgun (WGS) entry which is preliminary data.</text>
</comment>
<gene>
    <name evidence="2" type="ORF">S01H4_66157</name>
</gene>
<feature type="non-terminal residue" evidence="2">
    <location>
        <position position="60"/>
    </location>
</feature>
<sequence>MKNLMQNPTVRATTISFFILLTVFEGFVKYDPYNNIVSAVLKCSVIIAAFTLILGVVNVA</sequence>
<feature type="transmembrane region" description="Helical" evidence="1">
    <location>
        <begin position="36"/>
        <end position="57"/>
    </location>
</feature>
<keyword evidence="1" id="KW-0812">Transmembrane</keyword>
<accession>X1EUK7</accession>
<keyword evidence="1" id="KW-0472">Membrane</keyword>
<proteinExistence type="predicted"/>
<reference evidence="2" key="1">
    <citation type="journal article" date="2014" name="Front. Microbiol.">
        <title>High frequency of phylogenetically diverse reductive dehalogenase-homologous genes in deep subseafloor sedimentary metagenomes.</title>
        <authorList>
            <person name="Kawai M."/>
            <person name="Futagami T."/>
            <person name="Toyoda A."/>
            <person name="Takaki Y."/>
            <person name="Nishi S."/>
            <person name="Hori S."/>
            <person name="Arai W."/>
            <person name="Tsubouchi T."/>
            <person name="Morono Y."/>
            <person name="Uchiyama I."/>
            <person name="Ito T."/>
            <person name="Fujiyama A."/>
            <person name="Inagaki F."/>
            <person name="Takami H."/>
        </authorList>
    </citation>
    <scope>NUCLEOTIDE SEQUENCE</scope>
    <source>
        <strain evidence="2">Expedition CK06-06</strain>
    </source>
</reference>
<protein>
    <submittedName>
        <fullName evidence="2">Uncharacterized protein</fullName>
    </submittedName>
</protein>
<dbReference type="EMBL" id="BART01040811">
    <property type="protein sequence ID" value="GAH20864.1"/>
    <property type="molecule type" value="Genomic_DNA"/>
</dbReference>
<keyword evidence="1" id="KW-1133">Transmembrane helix</keyword>
<dbReference type="AlphaFoldDB" id="X1EUK7"/>
<organism evidence="2">
    <name type="scientific">marine sediment metagenome</name>
    <dbReference type="NCBI Taxonomy" id="412755"/>
    <lineage>
        <taxon>unclassified sequences</taxon>
        <taxon>metagenomes</taxon>
        <taxon>ecological metagenomes</taxon>
    </lineage>
</organism>